<proteinExistence type="predicted"/>
<keyword evidence="2" id="KW-1185">Reference proteome</keyword>
<name>A0ABN9YHA8_9DINO</name>
<evidence type="ECO:0000313" key="2">
    <source>
        <dbReference type="Proteomes" id="UP001189429"/>
    </source>
</evidence>
<dbReference type="InterPro" id="IPR036691">
    <property type="entry name" value="Endo/exonu/phosph_ase_sf"/>
</dbReference>
<protein>
    <recommendedName>
        <fullName evidence="3">Alpha-galactosidase</fullName>
    </recommendedName>
</protein>
<evidence type="ECO:0008006" key="3">
    <source>
        <dbReference type="Google" id="ProtNLM"/>
    </source>
</evidence>
<dbReference type="EMBL" id="CAUYUJ010022711">
    <property type="protein sequence ID" value="CAK0912182.1"/>
    <property type="molecule type" value="Genomic_DNA"/>
</dbReference>
<organism evidence="1 2">
    <name type="scientific">Prorocentrum cordatum</name>
    <dbReference type="NCBI Taxonomy" id="2364126"/>
    <lineage>
        <taxon>Eukaryota</taxon>
        <taxon>Sar</taxon>
        <taxon>Alveolata</taxon>
        <taxon>Dinophyceae</taxon>
        <taxon>Prorocentrales</taxon>
        <taxon>Prorocentraceae</taxon>
        <taxon>Prorocentrum</taxon>
    </lineage>
</organism>
<evidence type="ECO:0000313" key="1">
    <source>
        <dbReference type="EMBL" id="CAK0912182.1"/>
    </source>
</evidence>
<dbReference type="SUPFAM" id="SSF56219">
    <property type="entry name" value="DNase I-like"/>
    <property type="match status" value="1"/>
</dbReference>
<gene>
    <name evidence="1" type="ORF">PCOR1329_LOCUS85797</name>
</gene>
<feature type="non-terminal residue" evidence="1">
    <location>
        <position position="276"/>
    </location>
</feature>
<dbReference type="Gene3D" id="3.60.10.10">
    <property type="entry name" value="Endonuclease/exonuclease/phosphatase"/>
    <property type="match status" value="1"/>
</dbReference>
<feature type="non-terminal residue" evidence="1">
    <location>
        <position position="1"/>
    </location>
</feature>
<dbReference type="Proteomes" id="UP001189429">
    <property type="component" value="Unassembled WGS sequence"/>
</dbReference>
<accession>A0ABN9YHA8</accession>
<reference evidence="1" key="1">
    <citation type="submission" date="2023-10" db="EMBL/GenBank/DDBJ databases">
        <authorList>
            <person name="Chen Y."/>
            <person name="Shah S."/>
            <person name="Dougan E. K."/>
            <person name="Thang M."/>
            <person name="Chan C."/>
        </authorList>
    </citation>
    <scope>NUCLEOTIDE SEQUENCE [LARGE SCALE GENOMIC DNA]</scope>
</reference>
<sequence length="276" mass="30481">GRESRGAGGLAVLVPGLARAERDQLRDDAAAGRPPSLLKPAISPCSIVDGRLQLIAINCHNSDREIRVLNVHHYILSDARNIRLRDAWATRAQWSNSDPLRFAFTAMGDFNFADVPSQSHLIPQASQRRLTVEGRSRQNRSFWRQVTRSNVVEISPDTPTRFSKRHQAGTTIDGLNVAPDSFTLSDMRLSDHAIIMLAIETRRPPAKGQCPIPDFVFRSKQYKPLSAKMPSGAELGAMADPRRYDVTKQIMIMAAELARDGPQRLPLGTGGVNALE</sequence>
<comment type="caution">
    <text evidence="1">The sequence shown here is derived from an EMBL/GenBank/DDBJ whole genome shotgun (WGS) entry which is preliminary data.</text>
</comment>